<evidence type="ECO:0000256" key="1">
    <source>
        <dbReference type="ARBA" id="ARBA00008779"/>
    </source>
</evidence>
<dbReference type="EMBL" id="CP001998">
    <property type="protein sequence ID" value="ADE53258.1"/>
    <property type="molecule type" value="Genomic_DNA"/>
</dbReference>
<evidence type="ECO:0000256" key="3">
    <source>
        <dbReference type="ARBA" id="ARBA00022801"/>
    </source>
</evidence>
<dbReference type="PANTHER" id="PTHR42693">
    <property type="entry name" value="ARYLSULFATASE FAMILY MEMBER"/>
    <property type="match status" value="1"/>
</dbReference>
<dbReference type="InterPro" id="IPR050738">
    <property type="entry name" value="Sulfatase"/>
</dbReference>
<evidence type="ECO:0000313" key="8">
    <source>
        <dbReference type="Proteomes" id="UP000000925"/>
    </source>
</evidence>
<keyword evidence="5" id="KW-0732">Signal</keyword>
<dbReference type="InterPro" id="IPR000917">
    <property type="entry name" value="Sulfatase_N"/>
</dbReference>
<dbReference type="STRING" id="583355.Caka_0232"/>
<dbReference type="PANTHER" id="PTHR42693:SF33">
    <property type="entry name" value="ARYLSULFATASE"/>
    <property type="match status" value="1"/>
</dbReference>
<feature type="domain" description="Sulfatase N-terminal" evidence="6">
    <location>
        <begin position="26"/>
        <end position="357"/>
    </location>
</feature>
<reference evidence="7 8" key="1">
    <citation type="journal article" date="2010" name="Stand. Genomic Sci.">
        <title>Complete genome sequence of Coraliomargarita akajimensis type strain (04OKA010-24).</title>
        <authorList>
            <person name="Mavromatis K."/>
            <person name="Abt B."/>
            <person name="Brambilla E."/>
            <person name="Lapidus A."/>
            <person name="Copeland A."/>
            <person name="Deshpande S."/>
            <person name="Nolan M."/>
            <person name="Lucas S."/>
            <person name="Tice H."/>
            <person name="Cheng J.F."/>
            <person name="Han C."/>
            <person name="Detter J.C."/>
            <person name="Woyke T."/>
            <person name="Goodwin L."/>
            <person name="Pitluck S."/>
            <person name="Held B."/>
            <person name="Brettin T."/>
            <person name="Tapia R."/>
            <person name="Ivanova N."/>
            <person name="Mikhailova N."/>
            <person name="Pati A."/>
            <person name="Liolios K."/>
            <person name="Chen A."/>
            <person name="Palaniappan K."/>
            <person name="Land M."/>
            <person name="Hauser L."/>
            <person name="Chang Y.J."/>
            <person name="Jeffries C.D."/>
            <person name="Rohde M."/>
            <person name="Goker M."/>
            <person name="Bristow J."/>
            <person name="Eisen J.A."/>
            <person name="Markowitz V."/>
            <person name="Hugenholtz P."/>
            <person name="Klenk H.P."/>
            <person name="Kyrpides N.C."/>
        </authorList>
    </citation>
    <scope>NUCLEOTIDE SEQUENCE [LARGE SCALE GENOMIC DNA]</scope>
    <source>
        <strain evidence="8">DSM 45221 / IAM 15411 / JCM 23193 / KCTC 12865</strain>
    </source>
</reference>
<dbReference type="Pfam" id="PF00884">
    <property type="entry name" value="Sulfatase"/>
    <property type="match status" value="1"/>
</dbReference>
<keyword evidence="8" id="KW-1185">Reference proteome</keyword>
<dbReference type="InterPro" id="IPR017850">
    <property type="entry name" value="Alkaline_phosphatase_core_sf"/>
</dbReference>
<evidence type="ECO:0000259" key="6">
    <source>
        <dbReference type="Pfam" id="PF00884"/>
    </source>
</evidence>
<dbReference type="OrthoDB" id="9803751at2"/>
<dbReference type="Gene3D" id="3.30.1120.10">
    <property type="match status" value="1"/>
</dbReference>
<dbReference type="InterPro" id="IPR024607">
    <property type="entry name" value="Sulfatase_CS"/>
</dbReference>
<name>D5ELT3_CORAD</name>
<dbReference type="PROSITE" id="PS00149">
    <property type="entry name" value="SULFATASE_2"/>
    <property type="match status" value="1"/>
</dbReference>
<keyword evidence="3" id="KW-0378">Hydrolase</keyword>
<dbReference type="Gene3D" id="3.40.720.10">
    <property type="entry name" value="Alkaline Phosphatase, subunit A"/>
    <property type="match status" value="1"/>
</dbReference>
<comment type="similarity">
    <text evidence="1">Belongs to the sulfatase family.</text>
</comment>
<gene>
    <name evidence="7" type="ordered locus">Caka_0232</name>
</gene>
<dbReference type="eggNOG" id="COG3119">
    <property type="taxonomic scope" value="Bacteria"/>
</dbReference>
<keyword evidence="2" id="KW-0479">Metal-binding</keyword>
<feature type="signal peptide" evidence="5">
    <location>
        <begin position="1"/>
        <end position="22"/>
    </location>
</feature>
<protein>
    <submittedName>
        <fullName evidence="7">Sulfatase</fullName>
    </submittedName>
</protein>
<proteinExistence type="inferred from homology"/>
<evidence type="ECO:0000256" key="4">
    <source>
        <dbReference type="ARBA" id="ARBA00022837"/>
    </source>
</evidence>
<organism evidence="7 8">
    <name type="scientific">Coraliomargarita akajimensis (strain DSM 45221 / IAM 15411 / JCM 23193 / KCTC 12865 / 04OKA010-24)</name>
    <dbReference type="NCBI Taxonomy" id="583355"/>
    <lineage>
        <taxon>Bacteria</taxon>
        <taxon>Pseudomonadati</taxon>
        <taxon>Verrucomicrobiota</taxon>
        <taxon>Opitutia</taxon>
        <taxon>Puniceicoccales</taxon>
        <taxon>Coraliomargaritaceae</taxon>
        <taxon>Coraliomargarita</taxon>
    </lineage>
</organism>
<dbReference type="SUPFAM" id="SSF53649">
    <property type="entry name" value="Alkaline phosphatase-like"/>
    <property type="match status" value="1"/>
</dbReference>
<sequence length="491" mass="54555">MTWFRIQLLATFACALTAVLSADERPNILIILADDLGYSDLGYTGSTEIESPVIDKLANNGVIFANGYVTHPYCGPSRAGLITGRHQARFGMEINATYSPFDQHMGLPVDEPTFAKRLQPAGYRTGIIGKWHLGAAPQFHPNNRGFDYFYGFLSGGHDYFPESVNTHLELVLPNGKPNYGANEGTLLPLLRNKNAAEFDDYLTTALSKDAARFVTSSEQPFCLYLAYNAPHTPLQAPKETIAKYSHIKDPKRRIYAAMIDEMDAGIGLVVDALEQSGKLDNTLIFFLSDNGGCVPQAWDSYSDFADNGPFKDGKTSFYEGGTHVPFIAHWPAKLKPQTYDNIISSLDLAATAVALAGGDDSGKPLDGVNLIPFLTGETTGQPHEALFWRARGDHSWCVRTPRAKYLYQNGKSKGPELYNMEDDPYEQNNVVADYPEVRAQLAKLWNEWNAQNIATNQMHAYEYQELRLKMYEDLAKKVRAEAAKKTPKTID</sequence>
<dbReference type="Proteomes" id="UP000000925">
    <property type="component" value="Chromosome"/>
</dbReference>
<evidence type="ECO:0000313" key="7">
    <source>
        <dbReference type="EMBL" id="ADE53258.1"/>
    </source>
</evidence>
<keyword evidence="4" id="KW-0106">Calcium</keyword>
<dbReference type="GO" id="GO:0046872">
    <property type="term" value="F:metal ion binding"/>
    <property type="evidence" value="ECO:0007669"/>
    <property type="project" value="UniProtKB-KW"/>
</dbReference>
<dbReference type="AlphaFoldDB" id="D5ELT3"/>
<feature type="chain" id="PRO_5003071265" evidence="5">
    <location>
        <begin position="23"/>
        <end position="491"/>
    </location>
</feature>
<evidence type="ECO:0000256" key="2">
    <source>
        <dbReference type="ARBA" id="ARBA00022723"/>
    </source>
</evidence>
<dbReference type="GO" id="GO:0004065">
    <property type="term" value="F:arylsulfatase activity"/>
    <property type="evidence" value="ECO:0007669"/>
    <property type="project" value="TreeGrafter"/>
</dbReference>
<dbReference type="RefSeq" id="WP_013041984.1">
    <property type="nucleotide sequence ID" value="NC_014008.1"/>
</dbReference>
<accession>D5ELT3</accession>
<dbReference type="HOGENOM" id="CLU_006332_10_4_0"/>
<evidence type="ECO:0000256" key="5">
    <source>
        <dbReference type="SAM" id="SignalP"/>
    </source>
</evidence>
<dbReference type="KEGG" id="caa:Caka_0232"/>